<dbReference type="AlphaFoldDB" id="A0A1H2DPY3"/>
<protein>
    <submittedName>
        <fullName evidence="2">Dinitrogenase iron-molybdenum cofactor</fullName>
    </submittedName>
</protein>
<dbReference type="Gene3D" id="3.30.420.130">
    <property type="entry name" value="Dinitrogenase iron-molybdenum cofactor biosynthesis domain"/>
    <property type="match status" value="1"/>
</dbReference>
<keyword evidence="3" id="KW-1185">Reference proteome</keyword>
<dbReference type="Pfam" id="PF02579">
    <property type="entry name" value="Nitro_FeMo-Co"/>
    <property type="match status" value="1"/>
</dbReference>
<dbReference type="InterPro" id="IPR036105">
    <property type="entry name" value="DiNase_FeMo-co_biosyn_sf"/>
</dbReference>
<proteinExistence type="predicted"/>
<evidence type="ECO:0000313" key="2">
    <source>
        <dbReference type="EMBL" id="SDT84957.1"/>
    </source>
</evidence>
<gene>
    <name evidence="2" type="ORF">SAMN04487931_101460</name>
</gene>
<accession>A0A1H2DPY3</accession>
<sequence>MKLAITIWGNRISPVFDAAGTLLVAEIKDRMIIKKKYASFNPETPSDLIKTLKKMEVSVLICGAISTKPADLIVESDIKLISFVTGNALKLLDNIAQKQTIEKTFMMPGCSKQYCWRYKSKKIQI</sequence>
<dbReference type="InterPro" id="IPR003731">
    <property type="entry name" value="Di-Nase_FeMo-co_biosynth"/>
</dbReference>
<dbReference type="SUPFAM" id="SSF53146">
    <property type="entry name" value="Nitrogenase accessory factor-like"/>
    <property type="match status" value="1"/>
</dbReference>
<dbReference type="Proteomes" id="UP000199608">
    <property type="component" value="Unassembled WGS sequence"/>
</dbReference>
<dbReference type="EMBL" id="FNLL01000001">
    <property type="protein sequence ID" value="SDT84957.1"/>
    <property type="molecule type" value="Genomic_DNA"/>
</dbReference>
<name>A0A1H2DPY3_9BACT</name>
<reference evidence="3" key="1">
    <citation type="submission" date="2016-10" db="EMBL/GenBank/DDBJ databases">
        <authorList>
            <person name="Varghese N."/>
            <person name="Submissions S."/>
        </authorList>
    </citation>
    <scope>NUCLEOTIDE SEQUENCE [LARGE SCALE GENOMIC DNA]</scope>
    <source>
        <strain evidence="3">DSM 3384</strain>
    </source>
</reference>
<feature type="domain" description="Dinitrogenase iron-molybdenum cofactor biosynthesis" evidence="1">
    <location>
        <begin position="9"/>
        <end position="93"/>
    </location>
</feature>
<evidence type="ECO:0000313" key="3">
    <source>
        <dbReference type="Proteomes" id="UP000199608"/>
    </source>
</evidence>
<organism evidence="2 3">
    <name type="scientific">Desulfobacula phenolica</name>
    <dbReference type="NCBI Taxonomy" id="90732"/>
    <lineage>
        <taxon>Bacteria</taxon>
        <taxon>Pseudomonadati</taxon>
        <taxon>Thermodesulfobacteriota</taxon>
        <taxon>Desulfobacteria</taxon>
        <taxon>Desulfobacterales</taxon>
        <taxon>Desulfobacteraceae</taxon>
        <taxon>Desulfobacula</taxon>
    </lineage>
</organism>
<dbReference type="RefSeq" id="WP_092230004.1">
    <property type="nucleotide sequence ID" value="NZ_FNLL01000001.1"/>
</dbReference>
<evidence type="ECO:0000259" key="1">
    <source>
        <dbReference type="Pfam" id="PF02579"/>
    </source>
</evidence>